<evidence type="ECO:0008006" key="6">
    <source>
        <dbReference type="Google" id="ProtNLM"/>
    </source>
</evidence>
<comment type="cofactor">
    <cofactor evidence="1">
        <name>pyridoxal 5'-phosphate</name>
        <dbReference type="ChEBI" id="CHEBI:597326"/>
    </cofactor>
</comment>
<dbReference type="Proteomes" id="UP001500683">
    <property type="component" value="Unassembled WGS sequence"/>
</dbReference>
<accession>A0ABP7V6N3</accession>
<keyword evidence="5" id="KW-1185">Reference proteome</keyword>
<dbReference type="InterPro" id="IPR015424">
    <property type="entry name" value="PyrdxlP-dep_Trfase"/>
</dbReference>
<sequence>MNARAHDGPRAGCVELTTTSTLRPTLIRTYRSFFRRVRHSGCFRVLVTVDPAYPVSEDEAEEVRAFLRDLPRADDRVCSVVVEEFPRHVGLQGALSVLFAHKRAPVGVHLEDDWEFIRDVDLDALVEDLVEQESTQISFASDHVARGGTFDREGEVETVPGTRVPLRRLTAASWAAYKLPLGPHVHQTARWVPTFAKALVLSDPIRCPDERVREHVIAEDSRTYHNALWTEEVVVRDIGRDWLRKRDSHKVLVPRRPSPGGALGLPRDGDVPPRPRSAAYRADERRLLGTPPGRPADRHDDSPLPFLERAEGAVVWDVDGLPYIDLLCGDGAVILGHDHPAVTRTIRERTVNGLALAPAFPARVVAADLVAKAVPGAEAVRFSSGAVQAVRTAADAARRFTGRPAVVAAGPVAWPSGGSLRTSAGADVTPFDIAPLDDVADEERLIDLVAAEGARIAAVLVAGPLHRPLTEGFLRRLRRACHREGTLFMLDEGLTAFRMPGGLAARHEVVADLACLSHGLASGLSAAAVAGRADVVDAAPEDGDAARTGDVLVFEVMKACLREYAQPEHHERLAATGRRLREALDGVAAAKGLGKVVHGHDQMPYLRFTGTPAVDQEIVGELARRGVLARTGPNFVSRAHDEQTVDVVADAFARSLDRALETGGAARVQR</sequence>
<evidence type="ECO:0000256" key="2">
    <source>
        <dbReference type="ARBA" id="ARBA00022898"/>
    </source>
</evidence>
<gene>
    <name evidence="4" type="ORF">GCM10022214_12000</name>
</gene>
<dbReference type="EMBL" id="BAAAZG010000002">
    <property type="protein sequence ID" value="GAA4060755.1"/>
    <property type="molecule type" value="Genomic_DNA"/>
</dbReference>
<dbReference type="PANTHER" id="PTHR43713:SF3">
    <property type="entry name" value="GLUTAMATE-1-SEMIALDEHYDE 2,1-AMINOMUTASE 1, CHLOROPLASTIC-RELATED"/>
    <property type="match status" value="1"/>
</dbReference>
<dbReference type="RefSeq" id="WP_344941887.1">
    <property type="nucleotide sequence ID" value="NZ_BAAAZG010000002.1"/>
</dbReference>
<dbReference type="SUPFAM" id="SSF53383">
    <property type="entry name" value="PLP-dependent transferases"/>
    <property type="match status" value="1"/>
</dbReference>
<name>A0ABP7V6N3_9ACTN</name>
<dbReference type="InterPro" id="IPR015421">
    <property type="entry name" value="PyrdxlP-dep_Trfase_major"/>
</dbReference>
<evidence type="ECO:0000313" key="4">
    <source>
        <dbReference type="EMBL" id="GAA4060755.1"/>
    </source>
</evidence>
<dbReference type="Pfam" id="PF00202">
    <property type="entry name" value="Aminotran_3"/>
    <property type="match status" value="2"/>
</dbReference>
<organism evidence="4 5">
    <name type="scientific">Actinomadura miaoliensis</name>
    <dbReference type="NCBI Taxonomy" id="430685"/>
    <lineage>
        <taxon>Bacteria</taxon>
        <taxon>Bacillati</taxon>
        <taxon>Actinomycetota</taxon>
        <taxon>Actinomycetes</taxon>
        <taxon>Streptosporangiales</taxon>
        <taxon>Thermomonosporaceae</taxon>
        <taxon>Actinomadura</taxon>
    </lineage>
</organism>
<reference evidence="5" key="1">
    <citation type="journal article" date="2019" name="Int. J. Syst. Evol. Microbiol.">
        <title>The Global Catalogue of Microorganisms (GCM) 10K type strain sequencing project: providing services to taxonomists for standard genome sequencing and annotation.</title>
        <authorList>
            <consortium name="The Broad Institute Genomics Platform"/>
            <consortium name="The Broad Institute Genome Sequencing Center for Infectious Disease"/>
            <person name="Wu L."/>
            <person name="Ma J."/>
        </authorList>
    </citation>
    <scope>NUCLEOTIDE SEQUENCE [LARGE SCALE GENOMIC DNA]</scope>
    <source>
        <strain evidence="5">JCM 16702</strain>
    </source>
</reference>
<evidence type="ECO:0000256" key="1">
    <source>
        <dbReference type="ARBA" id="ARBA00001933"/>
    </source>
</evidence>
<comment type="caution">
    <text evidence="4">The sequence shown here is derived from an EMBL/GenBank/DDBJ whole genome shotgun (WGS) entry which is preliminary data.</text>
</comment>
<evidence type="ECO:0000256" key="3">
    <source>
        <dbReference type="SAM" id="MobiDB-lite"/>
    </source>
</evidence>
<dbReference type="Gene3D" id="3.40.640.10">
    <property type="entry name" value="Type I PLP-dependent aspartate aminotransferase-like (Major domain)"/>
    <property type="match status" value="1"/>
</dbReference>
<keyword evidence="2" id="KW-0663">Pyridoxal phosphate</keyword>
<protein>
    <recommendedName>
        <fullName evidence="6">Aminotransferase class III-fold pyridoxal phosphate-dependent enzyme</fullName>
    </recommendedName>
</protein>
<evidence type="ECO:0000313" key="5">
    <source>
        <dbReference type="Proteomes" id="UP001500683"/>
    </source>
</evidence>
<dbReference type="InterPro" id="IPR005814">
    <property type="entry name" value="Aminotrans_3"/>
</dbReference>
<dbReference type="InterPro" id="IPR015422">
    <property type="entry name" value="PyrdxlP-dep_Trfase_small"/>
</dbReference>
<dbReference type="Gene3D" id="3.90.1150.10">
    <property type="entry name" value="Aspartate Aminotransferase, domain 1"/>
    <property type="match status" value="1"/>
</dbReference>
<proteinExistence type="predicted"/>
<feature type="region of interest" description="Disordered" evidence="3">
    <location>
        <begin position="253"/>
        <end position="304"/>
    </location>
</feature>
<dbReference type="PANTHER" id="PTHR43713">
    <property type="entry name" value="GLUTAMATE-1-SEMIALDEHYDE 2,1-AMINOMUTASE"/>
    <property type="match status" value="1"/>
</dbReference>